<keyword evidence="2" id="KW-1185">Reference proteome</keyword>
<protein>
    <submittedName>
        <fullName evidence="1">Uncharacterized protein</fullName>
    </submittedName>
</protein>
<gene>
    <name evidence="1" type="ORF">TBRA_LOCUS11992</name>
</gene>
<dbReference type="Proteomes" id="UP000479190">
    <property type="component" value="Unassembled WGS sequence"/>
</dbReference>
<organism evidence="1 2">
    <name type="scientific">Trichogramma brassicae</name>
    <dbReference type="NCBI Taxonomy" id="86971"/>
    <lineage>
        <taxon>Eukaryota</taxon>
        <taxon>Metazoa</taxon>
        <taxon>Ecdysozoa</taxon>
        <taxon>Arthropoda</taxon>
        <taxon>Hexapoda</taxon>
        <taxon>Insecta</taxon>
        <taxon>Pterygota</taxon>
        <taxon>Neoptera</taxon>
        <taxon>Endopterygota</taxon>
        <taxon>Hymenoptera</taxon>
        <taxon>Apocrita</taxon>
        <taxon>Proctotrupomorpha</taxon>
        <taxon>Chalcidoidea</taxon>
        <taxon>Trichogrammatidae</taxon>
        <taxon>Trichogramma</taxon>
    </lineage>
</organism>
<dbReference type="EMBL" id="CADCXV010001015">
    <property type="protein sequence ID" value="CAB0040265.1"/>
    <property type="molecule type" value="Genomic_DNA"/>
</dbReference>
<name>A0A6H5ISC6_9HYME</name>
<dbReference type="AlphaFoldDB" id="A0A6H5ISC6"/>
<proteinExistence type="predicted"/>
<evidence type="ECO:0000313" key="2">
    <source>
        <dbReference type="Proteomes" id="UP000479190"/>
    </source>
</evidence>
<feature type="non-terminal residue" evidence="1">
    <location>
        <position position="73"/>
    </location>
</feature>
<sequence length="73" mass="8741">MIISTFNTFSREKNSVKPLEYINLAALEKAFLHDHTYYINHIKIAKEEESIYKVKRKPRVNYLNKLNINENDK</sequence>
<evidence type="ECO:0000313" key="1">
    <source>
        <dbReference type="EMBL" id="CAB0040265.1"/>
    </source>
</evidence>
<accession>A0A6H5ISC6</accession>
<reference evidence="1 2" key="1">
    <citation type="submission" date="2020-02" db="EMBL/GenBank/DDBJ databases">
        <authorList>
            <person name="Ferguson B K."/>
        </authorList>
    </citation>
    <scope>NUCLEOTIDE SEQUENCE [LARGE SCALE GENOMIC DNA]</scope>
</reference>